<keyword evidence="12 15" id="KW-0456">Lyase</keyword>
<evidence type="ECO:0000313" key="18">
    <source>
        <dbReference type="EMBL" id="WYJ77680.1"/>
    </source>
</evidence>
<reference evidence="18 19" key="1">
    <citation type="submission" date="2024-03" db="EMBL/GenBank/DDBJ databases">
        <title>The Genome Sequence of Enterococcus sp. DIV2402.</title>
        <authorList>
            <consortium name="The Broad Institute Genomics Platform"/>
            <consortium name="The Broad Institute Microbial Omics Core"/>
            <consortium name="The Broad Institute Genomic Center for Infectious Diseases"/>
            <person name="Earl A."/>
            <person name="Manson A."/>
            <person name="Gilmore M."/>
            <person name="Schwartman J."/>
            <person name="Shea T."/>
            <person name="Abouelleil A."/>
            <person name="Cao P."/>
            <person name="Chapman S."/>
            <person name="Cusick C."/>
            <person name="Young S."/>
            <person name="Neafsey D."/>
            <person name="Nusbaum C."/>
            <person name="Birren B."/>
        </authorList>
    </citation>
    <scope>NUCLEOTIDE SEQUENCE [LARGE SCALE GENOMIC DNA]</scope>
    <source>
        <strain evidence="18 19">DIV2402</strain>
    </source>
</reference>
<protein>
    <recommendedName>
        <fullName evidence="6 15">Anthranilate synthase component 1</fullName>
        <ecNumber evidence="5 15">4.1.3.27</ecNumber>
    </recommendedName>
</protein>
<gene>
    <name evidence="15" type="primary">trpE</name>
    <name evidence="18" type="ORF">DOK78_002318</name>
</gene>
<dbReference type="Proteomes" id="UP000664701">
    <property type="component" value="Chromosome"/>
</dbReference>
<comment type="pathway">
    <text evidence="2 15">Amino-acid biosynthesis; L-tryptophan biosynthesis; L-tryptophan from chorismate: step 1/5.</text>
</comment>
<keyword evidence="11 15" id="KW-0057">Aromatic amino acid biosynthesis</keyword>
<dbReference type="PANTHER" id="PTHR11236:SF48">
    <property type="entry name" value="ISOCHORISMATE SYNTHASE MENF"/>
    <property type="match status" value="1"/>
</dbReference>
<dbReference type="InterPro" id="IPR006805">
    <property type="entry name" value="Anth_synth_I_N"/>
</dbReference>
<comment type="similarity">
    <text evidence="3 15">Belongs to the anthranilate synthase component I family.</text>
</comment>
<dbReference type="PANTHER" id="PTHR11236">
    <property type="entry name" value="AMINOBENZOATE/ANTHRANILATE SYNTHASE"/>
    <property type="match status" value="1"/>
</dbReference>
<comment type="catalytic activity">
    <reaction evidence="14 15">
        <text>chorismate + L-glutamine = anthranilate + pyruvate + L-glutamate + H(+)</text>
        <dbReference type="Rhea" id="RHEA:21732"/>
        <dbReference type="ChEBI" id="CHEBI:15361"/>
        <dbReference type="ChEBI" id="CHEBI:15378"/>
        <dbReference type="ChEBI" id="CHEBI:16567"/>
        <dbReference type="ChEBI" id="CHEBI:29748"/>
        <dbReference type="ChEBI" id="CHEBI:29985"/>
        <dbReference type="ChEBI" id="CHEBI:58359"/>
        <dbReference type="EC" id="4.1.3.27"/>
    </reaction>
</comment>
<evidence type="ECO:0000256" key="1">
    <source>
        <dbReference type="ARBA" id="ARBA00001946"/>
    </source>
</evidence>
<evidence type="ECO:0000256" key="13">
    <source>
        <dbReference type="ARBA" id="ARBA00025634"/>
    </source>
</evidence>
<evidence type="ECO:0000256" key="7">
    <source>
        <dbReference type="ARBA" id="ARBA00022605"/>
    </source>
</evidence>
<accession>A0ABZ2SPN7</accession>
<evidence type="ECO:0000256" key="2">
    <source>
        <dbReference type="ARBA" id="ARBA00004873"/>
    </source>
</evidence>
<dbReference type="SUPFAM" id="SSF56322">
    <property type="entry name" value="ADC synthase"/>
    <property type="match status" value="1"/>
</dbReference>
<sequence>MNLFALRLTFSESEGFFVFSSHERMNKMKITRQIQGDYLTPVSIFLRIQHDKKFLLESNPREAEEGARYSIVALDPVKVLRYQEGIFSVNGESFPCSDPLKELEKHILHDEEIIPEIPFQGGAIGYAGYDVAACYENIGQIPKDELDVPDIYFYVFETFVVYDHRTEIVTIVHSNAYSKKTVVEMETRIQEIVGFLQTPTSKELIEKKDINLPFTSNVSQEEFENRVRKAKKLIEEGDLFQIVLSQRLQAEFELDPFDYYRYLRLSNPSSYMYFLNFEELQVVGCSPESLVSVKNGLVTTNPIAGTRKRGATVEEDVALAEELLADEKERAEHMMLIDLGRNDIGQIAKRGTVRLPINMTIEKYRYVMHIVSLVTGELKEDLTPMDALRATLPAGTVSGAPKIRAMTRIYELEPVKRGMYAGAVGYYSMDNQADFAIAIRTMLIKDKKAYIQAGAGIVADSDPTAEYYETLQKAKALLEVGR</sequence>
<evidence type="ECO:0000256" key="9">
    <source>
        <dbReference type="ARBA" id="ARBA00022822"/>
    </source>
</evidence>
<dbReference type="InterPro" id="IPR005256">
    <property type="entry name" value="Anth_synth_I_PabB"/>
</dbReference>
<comment type="function">
    <text evidence="13 15">Part of a heterotetrameric complex that catalyzes the two-step biosynthesis of anthranilate, an intermediate in the biosynthesis of L-tryptophan. In the first step, the glutamine-binding beta subunit (TrpG) of anthranilate synthase (AS) provides the glutamine amidotransferase activity which generates ammonia as a substrate that, along with chorismate, is used in the second step, catalyzed by the large alpha subunit of AS (TrpE) to produce anthranilate. In the absence of TrpG, TrpE can synthesize anthranilate directly from chorismate and high concentrations of ammonia.</text>
</comment>
<organism evidence="18 19">
    <name type="scientific">Candidatus Enterococcus lowellii</name>
    <dbReference type="NCBI Taxonomy" id="2230877"/>
    <lineage>
        <taxon>Bacteria</taxon>
        <taxon>Bacillati</taxon>
        <taxon>Bacillota</taxon>
        <taxon>Bacilli</taxon>
        <taxon>Lactobacillales</taxon>
        <taxon>Enterococcaceae</taxon>
        <taxon>Enterococcus</taxon>
    </lineage>
</organism>
<evidence type="ECO:0000256" key="12">
    <source>
        <dbReference type="ARBA" id="ARBA00023239"/>
    </source>
</evidence>
<keyword evidence="19" id="KW-1185">Reference proteome</keyword>
<evidence type="ECO:0000259" key="16">
    <source>
        <dbReference type="Pfam" id="PF00425"/>
    </source>
</evidence>
<evidence type="ECO:0000256" key="5">
    <source>
        <dbReference type="ARBA" id="ARBA00012266"/>
    </source>
</evidence>
<dbReference type="Pfam" id="PF00425">
    <property type="entry name" value="Chorismate_bind"/>
    <property type="match status" value="1"/>
</dbReference>
<keyword evidence="8 15" id="KW-0479">Metal-binding</keyword>
<dbReference type="EMBL" id="CP147251">
    <property type="protein sequence ID" value="WYJ77680.1"/>
    <property type="molecule type" value="Genomic_DNA"/>
</dbReference>
<dbReference type="Gene3D" id="3.60.120.10">
    <property type="entry name" value="Anthranilate synthase"/>
    <property type="match status" value="1"/>
</dbReference>
<dbReference type="NCBIfam" id="TIGR00564">
    <property type="entry name" value="trpE_most"/>
    <property type="match status" value="1"/>
</dbReference>
<feature type="domain" description="Anthranilate synthase component I N-terminal" evidence="17">
    <location>
        <begin position="37"/>
        <end position="171"/>
    </location>
</feature>
<dbReference type="EC" id="4.1.3.27" evidence="5 15"/>
<evidence type="ECO:0000256" key="11">
    <source>
        <dbReference type="ARBA" id="ARBA00023141"/>
    </source>
</evidence>
<evidence type="ECO:0000256" key="8">
    <source>
        <dbReference type="ARBA" id="ARBA00022723"/>
    </source>
</evidence>
<evidence type="ECO:0000256" key="4">
    <source>
        <dbReference type="ARBA" id="ARBA00011575"/>
    </source>
</evidence>
<keyword evidence="10 15" id="KW-0460">Magnesium</keyword>
<proteinExistence type="inferred from homology"/>
<evidence type="ECO:0000256" key="15">
    <source>
        <dbReference type="RuleBase" id="RU364045"/>
    </source>
</evidence>
<comment type="subunit">
    <text evidence="4 15">Heterotetramer consisting of two non-identical subunits: a beta subunit (TrpG) and a large alpha subunit (TrpE).</text>
</comment>
<dbReference type="Pfam" id="PF04715">
    <property type="entry name" value="Anth_synt_I_N"/>
    <property type="match status" value="1"/>
</dbReference>
<dbReference type="InterPro" id="IPR019999">
    <property type="entry name" value="Anth_synth_I-like"/>
</dbReference>
<evidence type="ECO:0000313" key="19">
    <source>
        <dbReference type="Proteomes" id="UP000664701"/>
    </source>
</evidence>
<comment type="cofactor">
    <cofactor evidence="1 15">
        <name>Mg(2+)</name>
        <dbReference type="ChEBI" id="CHEBI:18420"/>
    </cofactor>
</comment>
<dbReference type="InterPro" id="IPR015890">
    <property type="entry name" value="Chorismate_C"/>
</dbReference>
<keyword evidence="7 15" id="KW-0028">Amino-acid biosynthesis</keyword>
<evidence type="ECO:0000256" key="3">
    <source>
        <dbReference type="ARBA" id="ARBA00009562"/>
    </source>
</evidence>
<dbReference type="PRINTS" id="PR00095">
    <property type="entry name" value="ANTSNTHASEI"/>
</dbReference>
<evidence type="ECO:0000256" key="14">
    <source>
        <dbReference type="ARBA" id="ARBA00047683"/>
    </source>
</evidence>
<evidence type="ECO:0000259" key="17">
    <source>
        <dbReference type="Pfam" id="PF04715"/>
    </source>
</evidence>
<keyword evidence="9 15" id="KW-0822">Tryptophan biosynthesis</keyword>
<dbReference type="InterPro" id="IPR005801">
    <property type="entry name" value="ADC_synthase"/>
</dbReference>
<name>A0ABZ2SPN7_9ENTE</name>
<evidence type="ECO:0000256" key="6">
    <source>
        <dbReference type="ARBA" id="ARBA00020653"/>
    </source>
</evidence>
<evidence type="ECO:0000256" key="10">
    <source>
        <dbReference type="ARBA" id="ARBA00022842"/>
    </source>
</evidence>
<feature type="domain" description="Chorismate-utilising enzyme C-terminal" evidence="16">
    <location>
        <begin position="220"/>
        <end position="473"/>
    </location>
</feature>